<evidence type="ECO:0000256" key="4">
    <source>
        <dbReference type="SAM" id="MobiDB-lite"/>
    </source>
</evidence>
<dbReference type="SUPFAM" id="SSF57959">
    <property type="entry name" value="Leucine zipper domain"/>
    <property type="match status" value="1"/>
</dbReference>
<evidence type="ECO:0000256" key="3">
    <source>
        <dbReference type="ARBA" id="ARBA00023242"/>
    </source>
</evidence>
<feature type="domain" description="BZIP" evidence="5">
    <location>
        <begin position="143"/>
        <end position="206"/>
    </location>
</feature>
<protein>
    <recommendedName>
        <fullName evidence="5">BZIP domain-containing protein</fullName>
    </recommendedName>
</protein>
<reference evidence="6" key="1">
    <citation type="submission" date="2020-11" db="EMBL/GenBank/DDBJ databases">
        <authorList>
            <consortium name="DOE Joint Genome Institute"/>
            <person name="Ahrendt S."/>
            <person name="Riley R."/>
            <person name="Andreopoulos W."/>
            <person name="Labutti K."/>
            <person name="Pangilinan J."/>
            <person name="Ruiz-Duenas F.J."/>
            <person name="Barrasa J.M."/>
            <person name="Sanchez-Garcia M."/>
            <person name="Camarero S."/>
            <person name="Miyauchi S."/>
            <person name="Serrano A."/>
            <person name="Linde D."/>
            <person name="Babiker R."/>
            <person name="Drula E."/>
            <person name="Ayuso-Fernandez I."/>
            <person name="Pacheco R."/>
            <person name="Padilla G."/>
            <person name="Ferreira P."/>
            <person name="Barriuso J."/>
            <person name="Kellner H."/>
            <person name="Castanera R."/>
            <person name="Alfaro M."/>
            <person name="Ramirez L."/>
            <person name="Pisabarro A.G."/>
            <person name="Kuo A."/>
            <person name="Tritt A."/>
            <person name="Lipzen A."/>
            <person name="He G."/>
            <person name="Yan M."/>
            <person name="Ng V."/>
            <person name="Cullen D."/>
            <person name="Martin F."/>
            <person name="Rosso M.-N."/>
            <person name="Henrissat B."/>
            <person name="Hibbett D."/>
            <person name="Martinez A.T."/>
            <person name="Grigoriev I.V."/>
        </authorList>
    </citation>
    <scope>NUCLEOTIDE SEQUENCE</scope>
    <source>
        <strain evidence="6">CBS 506.95</strain>
    </source>
</reference>
<feature type="compositionally biased region" description="Low complexity" evidence="4">
    <location>
        <begin position="416"/>
        <end position="429"/>
    </location>
</feature>
<dbReference type="GO" id="GO:0090575">
    <property type="term" value="C:RNA polymerase II transcription regulator complex"/>
    <property type="evidence" value="ECO:0007669"/>
    <property type="project" value="TreeGrafter"/>
</dbReference>
<gene>
    <name evidence="6" type="ORF">CPB83DRAFT_838757</name>
</gene>
<dbReference type="SUPFAM" id="SSF111430">
    <property type="entry name" value="YAP1 redox domain"/>
    <property type="match status" value="1"/>
</dbReference>
<feature type="compositionally biased region" description="Low complexity" evidence="4">
    <location>
        <begin position="220"/>
        <end position="242"/>
    </location>
</feature>
<feature type="region of interest" description="Disordered" evidence="4">
    <location>
        <begin position="374"/>
        <end position="437"/>
    </location>
</feature>
<dbReference type="AlphaFoldDB" id="A0A9P6E8I4"/>
<dbReference type="InterPro" id="IPR046347">
    <property type="entry name" value="bZIP_sf"/>
</dbReference>
<comment type="caution">
    <text evidence="6">The sequence shown here is derived from an EMBL/GenBank/DDBJ whole genome shotgun (WGS) entry which is preliminary data.</text>
</comment>
<keyword evidence="3" id="KW-0539">Nucleus</keyword>
<dbReference type="PANTHER" id="PTHR40621">
    <property type="entry name" value="TRANSCRIPTION FACTOR KAPC-RELATED"/>
    <property type="match status" value="1"/>
</dbReference>
<feature type="region of interest" description="Disordered" evidence="4">
    <location>
        <begin position="212"/>
        <end position="250"/>
    </location>
</feature>
<dbReference type="InterPro" id="IPR023167">
    <property type="entry name" value="Yap1_redox_dom_sf"/>
</dbReference>
<feature type="compositionally biased region" description="Basic and acidic residues" evidence="4">
    <location>
        <begin position="139"/>
        <end position="170"/>
    </location>
</feature>
<dbReference type="InterPro" id="IPR050936">
    <property type="entry name" value="AP-1-like"/>
</dbReference>
<dbReference type="GO" id="GO:0005737">
    <property type="term" value="C:cytoplasm"/>
    <property type="evidence" value="ECO:0007669"/>
    <property type="project" value="UniProtKB-SubCell"/>
</dbReference>
<dbReference type="Pfam" id="PF00170">
    <property type="entry name" value="bZIP_1"/>
    <property type="match status" value="1"/>
</dbReference>
<evidence type="ECO:0000256" key="2">
    <source>
        <dbReference type="ARBA" id="ARBA00004496"/>
    </source>
</evidence>
<accession>A0A9P6E8I4</accession>
<dbReference type="PROSITE" id="PS50217">
    <property type="entry name" value="BZIP"/>
    <property type="match status" value="1"/>
</dbReference>
<dbReference type="InterPro" id="IPR004827">
    <property type="entry name" value="bZIP"/>
</dbReference>
<dbReference type="CDD" id="cd14688">
    <property type="entry name" value="bZIP_YAP"/>
    <property type="match status" value="1"/>
</dbReference>
<dbReference type="Gene3D" id="1.20.5.170">
    <property type="match status" value="1"/>
</dbReference>
<feature type="compositionally biased region" description="Basic and acidic residues" evidence="4">
    <location>
        <begin position="116"/>
        <end position="132"/>
    </location>
</feature>
<dbReference type="SMART" id="SM00338">
    <property type="entry name" value="BRLZ"/>
    <property type="match status" value="1"/>
</dbReference>
<sequence length="551" mass="59360">MDSFPEIVAPMWDISNPDQQQQYNQFQDQDFFALFQKPYGAIPGNGVATNGYPTYPAGGINPQNVSSFSLPVLTPPSASEDSSPSPPNHNRQDSPDQESQDPALKRKASSEELDDEPNHKSQHTDSSADKRNGVRRKSSGKDETRLMKRKEQNRAAQRAFRERKEKHVKDLEDKVAELEAKNERAQHENENLRDLLTRLQSENMTLKQTSFTFSVPKDGSTPSSQFSAAPTPSSSSSDPTSPKLTNPLDWSSLTTFDPNMLNLLDDNLSQPTATEGAMQMNFGFGNTGSLNAPFTTIASNPMFMSFPSTFDSPGDNSSPGSNGNINEGNTGFGYDLNALVPWNGSSTGASTSTNSDHVFDDLFSGYLTAIGNNGSGGSSASVSPVTHHTSPSALANRAASGSSNSPSVLGTESLFSMTSTPSSVESPPSLGCDGTNKGCPKTREEVAERIEAEGDSVFAPPIHKSNDNVLGTMIKCTGSKFPKTVKSDQNIEVLAAWRSIRADPKYKDVDINDLCHQFTNKARCDGTKVVLEPVGVSQILDSIAKPKSSQL</sequence>
<dbReference type="PANTHER" id="PTHR40621:SF6">
    <property type="entry name" value="AP-1-LIKE TRANSCRIPTION FACTOR YAP1-RELATED"/>
    <property type="match status" value="1"/>
</dbReference>
<evidence type="ECO:0000313" key="7">
    <source>
        <dbReference type="Proteomes" id="UP000807306"/>
    </source>
</evidence>
<dbReference type="PROSITE" id="PS00036">
    <property type="entry name" value="BZIP_BASIC"/>
    <property type="match status" value="1"/>
</dbReference>
<dbReference type="GO" id="GO:0001228">
    <property type="term" value="F:DNA-binding transcription activator activity, RNA polymerase II-specific"/>
    <property type="evidence" value="ECO:0007669"/>
    <property type="project" value="TreeGrafter"/>
</dbReference>
<proteinExistence type="predicted"/>
<dbReference type="GO" id="GO:0000976">
    <property type="term" value="F:transcription cis-regulatory region binding"/>
    <property type="evidence" value="ECO:0007669"/>
    <property type="project" value="InterPro"/>
</dbReference>
<dbReference type="EMBL" id="MU157895">
    <property type="protein sequence ID" value="KAF9524651.1"/>
    <property type="molecule type" value="Genomic_DNA"/>
</dbReference>
<feature type="region of interest" description="Disordered" evidence="4">
    <location>
        <begin position="39"/>
        <end position="170"/>
    </location>
</feature>
<feature type="compositionally biased region" description="Polar residues" evidence="4">
    <location>
        <begin position="382"/>
        <end position="415"/>
    </location>
</feature>
<dbReference type="OrthoDB" id="2593073at2759"/>
<evidence type="ECO:0000256" key="1">
    <source>
        <dbReference type="ARBA" id="ARBA00004123"/>
    </source>
</evidence>
<evidence type="ECO:0000313" key="6">
    <source>
        <dbReference type="EMBL" id="KAF9524651.1"/>
    </source>
</evidence>
<comment type="subcellular location">
    <subcellularLocation>
        <location evidence="2">Cytoplasm</location>
    </subcellularLocation>
    <subcellularLocation>
        <location evidence="1">Nucleus</location>
    </subcellularLocation>
</comment>
<keyword evidence="7" id="KW-1185">Reference proteome</keyword>
<organism evidence="6 7">
    <name type="scientific">Crepidotus variabilis</name>
    <dbReference type="NCBI Taxonomy" id="179855"/>
    <lineage>
        <taxon>Eukaryota</taxon>
        <taxon>Fungi</taxon>
        <taxon>Dikarya</taxon>
        <taxon>Basidiomycota</taxon>
        <taxon>Agaricomycotina</taxon>
        <taxon>Agaricomycetes</taxon>
        <taxon>Agaricomycetidae</taxon>
        <taxon>Agaricales</taxon>
        <taxon>Agaricineae</taxon>
        <taxon>Crepidotaceae</taxon>
        <taxon>Crepidotus</taxon>
    </lineage>
</organism>
<dbReference type="Proteomes" id="UP000807306">
    <property type="component" value="Unassembled WGS sequence"/>
</dbReference>
<evidence type="ECO:0000259" key="5">
    <source>
        <dbReference type="PROSITE" id="PS50217"/>
    </source>
</evidence>
<dbReference type="Gene3D" id="1.10.238.100">
    <property type="entry name" value="YAP1 redox domain. Chain B"/>
    <property type="match status" value="1"/>
</dbReference>
<name>A0A9P6E8I4_9AGAR</name>